<proteinExistence type="predicted"/>
<dbReference type="RefSeq" id="XP_068138224.1">
    <property type="nucleotide sequence ID" value="XM_068282123.1"/>
</dbReference>
<gene>
    <name evidence="1" type="ORF">YALI1_B25077g</name>
</gene>
<dbReference type="EMBL" id="CP017554">
    <property type="protein sequence ID" value="AOW01924.1"/>
    <property type="molecule type" value="Genomic_DNA"/>
</dbReference>
<dbReference type="AlphaFoldDB" id="A0A1D8N8G3"/>
<evidence type="ECO:0000313" key="1">
    <source>
        <dbReference type="EMBL" id="AOW01924.1"/>
    </source>
</evidence>
<organism evidence="1 2">
    <name type="scientific">Yarrowia lipolytica</name>
    <name type="common">Candida lipolytica</name>
    <dbReference type="NCBI Taxonomy" id="4952"/>
    <lineage>
        <taxon>Eukaryota</taxon>
        <taxon>Fungi</taxon>
        <taxon>Dikarya</taxon>
        <taxon>Ascomycota</taxon>
        <taxon>Saccharomycotina</taxon>
        <taxon>Dipodascomycetes</taxon>
        <taxon>Dipodascales</taxon>
        <taxon>Dipodascales incertae sedis</taxon>
        <taxon>Yarrowia</taxon>
    </lineage>
</organism>
<dbReference type="GeneID" id="94582766"/>
<dbReference type="VEuPathDB" id="FungiDB:YALI1_B25077g"/>
<name>A0A1D8N8G3_YARLL</name>
<protein>
    <submittedName>
        <fullName evidence="1">Uncharacterized protein</fullName>
    </submittedName>
</protein>
<reference evidence="1 2" key="1">
    <citation type="journal article" date="2016" name="PLoS ONE">
        <title>Sequence Assembly of Yarrowia lipolytica Strain W29/CLIB89 Shows Transposable Element Diversity.</title>
        <authorList>
            <person name="Magnan C."/>
            <person name="Yu J."/>
            <person name="Chang I."/>
            <person name="Jahn E."/>
            <person name="Kanomata Y."/>
            <person name="Wu J."/>
            <person name="Zeller M."/>
            <person name="Oakes M."/>
            <person name="Baldi P."/>
            <person name="Sandmeyer S."/>
        </authorList>
    </citation>
    <scope>NUCLEOTIDE SEQUENCE [LARGE SCALE GENOMIC DNA]</scope>
    <source>
        <strain evidence="2">CLIB89(W29)</strain>
    </source>
</reference>
<accession>A0A1D8N8G3</accession>
<sequence length="73" mass="8250">MFYYGWCVITVDADLYSNHPSFNFPTGSYIANSLYPSCQNKLVNGICRSSVCTRTTDYGLPAAKSRIPHNHER</sequence>
<evidence type="ECO:0000313" key="2">
    <source>
        <dbReference type="Proteomes" id="UP000182444"/>
    </source>
</evidence>
<dbReference type="Proteomes" id="UP000182444">
    <property type="component" value="Chromosome 1B"/>
</dbReference>